<dbReference type="Proteomes" id="UP001144978">
    <property type="component" value="Unassembled WGS sequence"/>
</dbReference>
<organism evidence="1 2">
    <name type="scientific">Trametes sanguinea</name>
    <dbReference type="NCBI Taxonomy" id="158606"/>
    <lineage>
        <taxon>Eukaryota</taxon>
        <taxon>Fungi</taxon>
        <taxon>Dikarya</taxon>
        <taxon>Basidiomycota</taxon>
        <taxon>Agaricomycotina</taxon>
        <taxon>Agaricomycetes</taxon>
        <taxon>Polyporales</taxon>
        <taxon>Polyporaceae</taxon>
        <taxon>Trametes</taxon>
    </lineage>
</organism>
<reference evidence="1" key="1">
    <citation type="submission" date="2022-08" db="EMBL/GenBank/DDBJ databases">
        <title>Genome Sequence of Pycnoporus sanguineus.</title>
        <authorList>
            <person name="Buettner E."/>
        </authorList>
    </citation>
    <scope>NUCLEOTIDE SEQUENCE</scope>
    <source>
        <strain evidence="1">CG-C14</strain>
    </source>
</reference>
<dbReference type="EMBL" id="JANSHE010004230">
    <property type="protein sequence ID" value="KAJ2979573.1"/>
    <property type="molecule type" value="Genomic_DNA"/>
</dbReference>
<evidence type="ECO:0000313" key="1">
    <source>
        <dbReference type="EMBL" id="KAJ2979573.1"/>
    </source>
</evidence>
<evidence type="ECO:0000313" key="2">
    <source>
        <dbReference type="Proteomes" id="UP001144978"/>
    </source>
</evidence>
<name>A0ACC1NKI4_9APHY</name>
<protein>
    <submittedName>
        <fullName evidence="1">Uncharacterized protein</fullName>
    </submittedName>
</protein>
<gene>
    <name evidence="1" type="ORF">NUW54_g11122</name>
</gene>
<proteinExistence type="predicted"/>
<keyword evidence="2" id="KW-1185">Reference proteome</keyword>
<accession>A0ACC1NKI4</accession>
<comment type="caution">
    <text evidence="1">The sequence shown here is derived from an EMBL/GenBank/DDBJ whole genome shotgun (WGS) entry which is preliminary data.</text>
</comment>
<sequence length="218" mass="24312">MGDPRRESQVGASIMYVLVFPGANIREPLTERVMHAMRCRPSLLGLLGHASSSRFCCNVLCDRDHLVLGREGRLPRAQVQPRASQPLGDGRGWYQNVLQMRYKSEWKPTLLLRHTRLSITSMSTGYAPAAYRGKKYRFTMPDGYTYVGMFDNAVDTSSGVRWRFTFASPDSHTALIDPAKCVATDAAVSAYGPDIDDSPANRIGTNRRPLPPRGTFPF</sequence>